<feature type="transmembrane region" description="Helical" evidence="6">
    <location>
        <begin position="313"/>
        <end position="338"/>
    </location>
</feature>
<feature type="transmembrane region" description="Helical" evidence="6">
    <location>
        <begin position="402"/>
        <end position="422"/>
    </location>
</feature>
<evidence type="ECO:0000313" key="8">
    <source>
        <dbReference type="Proteomes" id="UP000286147"/>
    </source>
</evidence>
<feature type="transmembrane region" description="Helical" evidence="6">
    <location>
        <begin position="43"/>
        <end position="65"/>
    </location>
</feature>
<dbReference type="Pfam" id="PF01943">
    <property type="entry name" value="Polysacc_synt"/>
    <property type="match status" value="1"/>
</dbReference>
<reference evidence="7 8" key="1">
    <citation type="submission" date="2018-08" db="EMBL/GenBank/DDBJ databases">
        <title>A genome reference for cultivated species of the human gut microbiota.</title>
        <authorList>
            <person name="Zou Y."/>
            <person name="Xue W."/>
            <person name="Luo G."/>
        </authorList>
    </citation>
    <scope>NUCLEOTIDE SEQUENCE [LARGE SCALE GENOMIC DNA]</scope>
    <source>
        <strain evidence="7 8">AF27-12</strain>
    </source>
</reference>
<accession>A0A412CCE0</accession>
<feature type="transmembrane region" description="Helical" evidence="6">
    <location>
        <begin position="160"/>
        <end position="181"/>
    </location>
</feature>
<keyword evidence="2" id="KW-1003">Cell membrane</keyword>
<keyword evidence="4 6" id="KW-1133">Transmembrane helix</keyword>
<feature type="transmembrane region" description="Helical" evidence="6">
    <location>
        <begin position="86"/>
        <end position="108"/>
    </location>
</feature>
<evidence type="ECO:0000256" key="4">
    <source>
        <dbReference type="ARBA" id="ARBA00022989"/>
    </source>
</evidence>
<evidence type="ECO:0000313" key="7">
    <source>
        <dbReference type="EMBL" id="RGQ78370.1"/>
    </source>
</evidence>
<organism evidence="7 8">
    <name type="scientific">Megamonas rupellensis</name>
    <dbReference type="NCBI Taxonomy" id="491921"/>
    <lineage>
        <taxon>Bacteria</taxon>
        <taxon>Bacillati</taxon>
        <taxon>Bacillota</taxon>
        <taxon>Negativicutes</taxon>
        <taxon>Selenomonadales</taxon>
        <taxon>Selenomonadaceae</taxon>
        <taxon>Megamonas</taxon>
    </lineage>
</organism>
<feature type="transmembrane region" description="Helical" evidence="6">
    <location>
        <begin position="187"/>
        <end position="211"/>
    </location>
</feature>
<dbReference type="RefSeq" id="WP_118036518.1">
    <property type="nucleotide sequence ID" value="NZ_QRTP01000037.1"/>
</dbReference>
<feature type="transmembrane region" description="Helical" evidence="6">
    <location>
        <begin position="377"/>
        <end position="396"/>
    </location>
</feature>
<evidence type="ECO:0000256" key="6">
    <source>
        <dbReference type="SAM" id="Phobius"/>
    </source>
</evidence>
<dbReference type="EMBL" id="QRTP01000037">
    <property type="protein sequence ID" value="RGQ78370.1"/>
    <property type="molecule type" value="Genomic_DNA"/>
</dbReference>
<evidence type="ECO:0000256" key="2">
    <source>
        <dbReference type="ARBA" id="ARBA00022475"/>
    </source>
</evidence>
<feature type="transmembrane region" description="Helical" evidence="6">
    <location>
        <begin position="128"/>
        <end position="148"/>
    </location>
</feature>
<dbReference type="InterPro" id="IPR002797">
    <property type="entry name" value="Polysacc_synth"/>
</dbReference>
<dbReference type="PANTHER" id="PTHR30250">
    <property type="entry name" value="PST FAMILY PREDICTED COLANIC ACID TRANSPORTER"/>
    <property type="match status" value="1"/>
</dbReference>
<evidence type="ECO:0000256" key="1">
    <source>
        <dbReference type="ARBA" id="ARBA00004651"/>
    </source>
</evidence>
<sequence length="431" mass="49698">MENRRSNIVKRSIIYNFLLKFVSIGLSFLLIPLTINYLTITEYGIWITLFTVMNWVNFLDMGLGLGLRNKLAEAVSKNNLNEVRTYLSTGIFSMIIMGAILLILFLIGIQLINLQSIFNTEEISEYDLYISTLFTGIFIILAFVLSLINQIYYAYQKAAITGTIQIVHNLIMLIIVYYLTLQFTHKLFYFILSFGIATLLSRIIFIFIFFYNNNNILPKVKYVKLESLKNICNLGIKFFVVQITCIVLFSSSNILITQCLGPEYVRSYDVVFKVFSVITIAHGLILSPLWSAYTDAYVKRDFNWLKNSLKKTIYLMIPIIICVFIIIWQIDFIISFWLRTTINIPEYLPICMGLYVIVLCWDNVWSYFVNGVGKISIQLYSKIISVIIILPLSWYLMSKIGSTGMCLALAIGLFISSIPTMIQVRYILKDK</sequence>
<protein>
    <recommendedName>
        <fullName evidence="9">Polysaccharide biosynthesis protein</fullName>
    </recommendedName>
</protein>
<comment type="caution">
    <text evidence="7">The sequence shown here is derived from an EMBL/GenBank/DDBJ whole genome shotgun (WGS) entry which is preliminary data.</text>
</comment>
<feature type="transmembrane region" description="Helical" evidence="6">
    <location>
        <begin position="231"/>
        <end position="250"/>
    </location>
</feature>
<proteinExistence type="predicted"/>
<gene>
    <name evidence="7" type="ORF">DWY77_10715</name>
</gene>
<evidence type="ECO:0000256" key="5">
    <source>
        <dbReference type="ARBA" id="ARBA00023136"/>
    </source>
</evidence>
<evidence type="ECO:0008006" key="9">
    <source>
        <dbReference type="Google" id="ProtNLM"/>
    </source>
</evidence>
<feature type="transmembrane region" description="Helical" evidence="6">
    <location>
        <begin position="344"/>
        <end position="365"/>
    </location>
</feature>
<dbReference type="GO" id="GO:0005886">
    <property type="term" value="C:plasma membrane"/>
    <property type="evidence" value="ECO:0007669"/>
    <property type="project" value="UniProtKB-SubCell"/>
</dbReference>
<feature type="transmembrane region" description="Helical" evidence="6">
    <location>
        <begin position="12"/>
        <end position="31"/>
    </location>
</feature>
<dbReference type="InterPro" id="IPR050833">
    <property type="entry name" value="Poly_Biosynth_Transport"/>
</dbReference>
<dbReference type="AlphaFoldDB" id="A0A412CCE0"/>
<name>A0A412CCE0_9FIRM</name>
<comment type="subcellular location">
    <subcellularLocation>
        <location evidence="1">Cell membrane</location>
        <topology evidence="1">Multi-pass membrane protein</topology>
    </subcellularLocation>
</comment>
<evidence type="ECO:0000256" key="3">
    <source>
        <dbReference type="ARBA" id="ARBA00022692"/>
    </source>
</evidence>
<keyword evidence="5 6" id="KW-0472">Membrane</keyword>
<dbReference type="Proteomes" id="UP000286147">
    <property type="component" value="Unassembled WGS sequence"/>
</dbReference>
<feature type="transmembrane region" description="Helical" evidence="6">
    <location>
        <begin position="270"/>
        <end position="293"/>
    </location>
</feature>
<dbReference type="PANTHER" id="PTHR30250:SF11">
    <property type="entry name" value="O-ANTIGEN TRANSPORTER-RELATED"/>
    <property type="match status" value="1"/>
</dbReference>
<keyword evidence="3 6" id="KW-0812">Transmembrane</keyword>